<dbReference type="RefSeq" id="XP_040743626.1">
    <property type="nucleotide sequence ID" value="XM_040885517.1"/>
</dbReference>
<feature type="compositionally biased region" description="Basic and acidic residues" evidence="1">
    <location>
        <begin position="165"/>
        <end position="175"/>
    </location>
</feature>
<feature type="compositionally biased region" description="Basic residues" evidence="1">
    <location>
        <begin position="45"/>
        <end position="55"/>
    </location>
</feature>
<dbReference type="EMBL" id="MCFD01000006">
    <property type="protein sequence ID" value="ORX69988.1"/>
    <property type="molecule type" value="Genomic_DNA"/>
</dbReference>
<name>A0A1Y1W9J8_9FUNG</name>
<feature type="compositionally biased region" description="Basic and acidic residues" evidence="1">
    <location>
        <begin position="88"/>
        <end position="116"/>
    </location>
</feature>
<dbReference type="InterPro" id="IPR025451">
    <property type="entry name" value="DUF4211"/>
</dbReference>
<dbReference type="STRING" id="61395.A0A1Y1W9J8"/>
<dbReference type="GO" id="GO:0005634">
    <property type="term" value="C:nucleus"/>
    <property type="evidence" value="ECO:0007669"/>
    <property type="project" value="TreeGrafter"/>
</dbReference>
<feature type="compositionally biased region" description="Polar residues" evidence="1">
    <location>
        <begin position="141"/>
        <end position="152"/>
    </location>
</feature>
<dbReference type="PANTHER" id="PTHR14689">
    <property type="entry name" value="PHORBOL-ESTER_DAG-TYPE DOMAIN-CONTAINING PROTEIN"/>
    <property type="match status" value="1"/>
</dbReference>
<dbReference type="Pfam" id="PF13926">
    <property type="entry name" value="DUF4211"/>
    <property type="match status" value="1"/>
</dbReference>
<dbReference type="AlphaFoldDB" id="A0A1Y1W9J8"/>
<keyword evidence="4" id="KW-1185">Reference proteome</keyword>
<comment type="caution">
    <text evidence="3">The sequence shown here is derived from an EMBL/GenBank/DDBJ whole genome shotgun (WGS) entry which is preliminary data.</text>
</comment>
<evidence type="ECO:0000313" key="3">
    <source>
        <dbReference type="EMBL" id="ORX69988.1"/>
    </source>
</evidence>
<accession>A0A1Y1W9J8</accession>
<proteinExistence type="predicted"/>
<dbReference type="GeneID" id="63802165"/>
<evidence type="ECO:0000256" key="1">
    <source>
        <dbReference type="SAM" id="MobiDB-lite"/>
    </source>
</evidence>
<feature type="region of interest" description="Disordered" evidence="1">
    <location>
        <begin position="462"/>
        <end position="481"/>
    </location>
</feature>
<evidence type="ECO:0000313" key="4">
    <source>
        <dbReference type="Proteomes" id="UP000193922"/>
    </source>
</evidence>
<reference evidence="3 4" key="1">
    <citation type="submission" date="2016-07" db="EMBL/GenBank/DDBJ databases">
        <title>Pervasive Adenine N6-methylation of Active Genes in Fungi.</title>
        <authorList>
            <consortium name="DOE Joint Genome Institute"/>
            <person name="Mondo S.J."/>
            <person name="Dannebaum R.O."/>
            <person name="Kuo R.C."/>
            <person name="Labutti K."/>
            <person name="Haridas S."/>
            <person name="Kuo A."/>
            <person name="Salamov A."/>
            <person name="Ahrendt S.R."/>
            <person name="Lipzen A."/>
            <person name="Sullivan W."/>
            <person name="Andreopoulos W.B."/>
            <person name="Clum A."/>
            <person name="Lindquist E."/>
            <person name="Daum C."/>
            <person name="Ramamoorthy G.K."/>
            <person name="Gryganskyi A."/>
            <person name="Culley D."/>
            <person name="Magnuson J.K."/>
            <person name="James T.Y."/>
            <person name="O'Malley M.A."/>
            <person name="Stajich J.E."/>
            <person name="Spatafora J.W."/>
            <person name="Visel A."/>
            <person name="Grigoriev I.V."/>
        </authorList>
    </citation>
    <scope>NUCLEOTIDE SEQUENCE [LARGE SCALE GENOMIC DNA]</scope>
    <source>
        <strain evidence="3 4">ATCC 12442</strain>
    </source>
</reference>
<dbReference type="Proteomes" id="UP000193922">
    <property type="component" value="Unassembled WGS sequence"/>
</dbReference>
<feature type="region of interest" description="Disordered" evidence="1">
    <location>
        <begin position="1"/>
        <end position="249"/>
    </location>
</feature>
<protein>
    <recommendedName>
        <fullName evidence="2">DUF4211 domain-containing protein</fullName>
    </recommendedName>
</protein>
<dbReference type="OrthoDB" id="21499at2759"/>
<feature type="compositionally biased region" description="Low complexity" evidence="1">
    <location>
        <begin position="464"/>
        <end position="475"/>
    </location>
</feature>
<evidence type="ECO:0000259" key="2">
    <source>
        <dbReference type="Pfam" id="PF13926"/>
    </source>
</evidence>
<organism evidence="3 4">
    <name type="scientific">Linderina pennispora</name>
    <dbReference type="NCBI Taxonomy" id="61395"/>
    <lineage>
        <taxon>Eukaryota</taxon>
        <taxon>Fungi</taxon>
        <taxon>Fungi incertae sedis</taxon>
        <taxon>Zoopagomycota</taxon>
        <taxon>Kickxellomycotina</taxon>
        <taxon>Kickxellomycetes</taxon>
        <taxon>Kickxellales</taxon>
        <taxon>Kickxellaceae</taxon>
        <taxon>Linderina</taxon>
    </lineage>
</organism>
<feature type="region of interest" description="Disordered" evidence="1">
    <location>
        <begin position="266"/>
        <end position="321"/>
    </location>
</feature>
<dbReference type="PANTHER" id="PTHR14689:SF0">
    <property type="entry name" value="COILED-COIL DOMAIN-CONTAINING PROTEIN 82"/>
    <property type="match status" value="1"/>
</dbReference>
<gene>
    <name evidence="3" type="ORF">DL89DRAFT_257279</name>
</gene>
<sequence length="759" mass="84813">MANKRRKTGRIPDKAAVVMATEPDTDEWGPPRDEIGATLTQVLRRSQRTPKKGTPVKKTTASMAAPRRQKARVVRPPIPPGDQVGTRSMERRPKQPEVLDSDIRGSIEVMVEKAKPADTSGPADSLEPDSRQKDLAIVNSDVEQQGTPTPDQQKALPQDTEAPEPDSRHQEETETRSLQGVDGVAAMFDEDEPTISDRSGAAAEKTVAEHTTISVDDDSIDAEPPKSPAPKSQAMTNINNDTDDLDNDDVFMDQESAQNYRRLMAKERRKRRASRLAQRTAQNPVPRRVVGIPQSNISSFSEEDMPADPLNAPSSLRKTRARSQRLLISDSEDTGGEDPSDILDSQAVLSRRLRPKGEAANRFELAQQKMHEISYDTESDDNGVDSIGEFESQERVAVDAVESDSDINTKRVARALIIHDTSDEEDDFVLEPEEEAAPAVPPQNIDKVNKFLGMFESRRRKQMQSRLQQSTTRRQAGAWSRPKASFGALGEEIIDDSDDDADLADFIVDDDDGDDINANEHAARVTLDDRVRDAVAQMPEEFSQLDLPTSFKTYVQYLVHWICNGRKAPGFSDDESRYFFLGYVTVNRALETLEQSLVSSTAWLDSFRDDLSSYPNIAVSRIAGVPGCEACHFRDNRTATFCIMFSGTPYQRDILVPPNRAVPNDGSVVSIDSEEEVEGRPVEYNVGRVCKSRAQLYHELHHYFYSLSYMVEADLAQLAIGDDRDAEELVVLLEQRRCIERHYFGFKELLERSKHGFAS</sequence>
<feature type="domain" description="DUF4211" evidence="2">
    <location>
        <begin position="505"/>
        <end position="653"/>
    </location>
</feature>